<comment type="subcellular location">
    <subcellularLocation>
        <location evidence="1">Cell projection</location>
        <location evidence="1">Cilium</location>
    </subcellularLocation>
</comment>
<keyword evidence="5" id="KW-0969">Cilium</keyword>
<evidence type="ECO:0000256" key="1">
    <source>
        <dbReference type="ARBA" id="ARBA00004138"/>
    </source>
</evidence>
<evidence type="ECO:0000313" key="9">
    <source>
        <dbReference type="EMBL" id="KAK2957481.1"/>
    </source>
</evidence>
<gene>
    <name evidence="9" type="ORF">BLNAU_7638</name>
</gene>
<evidence type="ECO:0000256" key="8">
    <source>
        <dbReference type="SAM" id="MobiDB-lite"/>
    </source>
</evidence>
<keyword evidence="10" id="KW-1185">Reference proteome</keyword>
<dbReference type="PANTHER" id="PTHR21547:SF0">
    <property type="entry name" value="CLUSTERIN-ASSOCIATED PROTEIN 1"/>
    <property type="match status" value="1"/>
</dbReference>
<dbReference type="Pfam" id="PF10234">
    <property type="entry name" value="Cluap1"/>
    <property type="match status" value="1"/>
</dbReference>
<evidence type="ECO:0000256" key="2">
    <source>
        <dbReference type="ARBA" id="ARBA00008340"/>
    </source>
</evidence>
<reference evidence="9 10" key="1">
    <citation type="journal article" date="2022" name="bioRxiv">
        <title>Genomics of Preaxostyla Flagellates Illuminates Evolutionary Transitions and the Path Towards Mitochondrial Loss.</title>
        <authorList>
            <person name="Novak L.V.F."/>
            <person name="Treitli S.C."/>
            <person name="Pyrih J."/>
            <person name="Halakuc P."/>
            <person name="Pipaliya S.V."/>
            <person name="Vacek V."/>
            <person name="Brzon O."/>
            <person name="Soukal P."/>
            <person name="Eme L."/>
            <person name="Dacks J.B."/>
            <person name="Karnkowska A."/>
            <person name="Elias M."/>
            <person name="Hampl V."/>
        </authorList>
    </citation>
    <scope>NUCLEOTIDE SEQUENCE [LARGE SCALE GENOMIC DNA]</scope>
    <source>
        <strain evidence="9">NAU3</strain>
        <tissue evidence="9">Gut</tissue>
    </source>
</reference>
<feature type="coiled-coil region" evidence="7">
    <location>
        <begin position="160"/>
        <end position="215"/>
    </location>
</feature>
<feature type="compositionally biased region" description="Acidic residues" evidence="8">
    <location>
        <begin position="329"/>
        <end position="366"/>
    </location>
</feature>
<evidence type="ECO:0000313" key="10">
    <source>
        <dbReference type="Proteomes" id="UP001281761"/>
    </source>
</evidence>
<feature type="compositionally biased region" description="Acidic residues" evidence="8">
    <location>
        <begin position="293"/>
        <end position="305"/>
    </location>
</feature>
<evidence type="ECO:0000256" key="6">
    <source>
        <dbReference type="ARBA" id="ARBA00023273"/>
    </source>
</evidence>
<evidence type="ECO:0000256" key="4">
    <source>
        <dbReference type="ARBA" id="ARBA00023054"/>
    </source>
</evidence>
<organism evidence="9 10">
    <name type="scientific">Blattamonas nauphoetae</name>
    <dbReference type="NCBI Taxonomy" id="2049346"/>
    <lineage>
        <taxon>Eukaryota</taxon>
        <taxon>Metamonada</taxon>
        <taxon>Preaxostyla</taxon>
        <taxon>Oxymonadida</taxon>
        <taxon>Blattamonas</taxon>
    </lineage>
</organism>
<feature type="compositionally biased region" description="Basic and acidic residues" evidence="8">
    <location>
        <begin position="306"/>
        <end position="316"/>
    </location>
</feature>
<name>A0ABQ9Y159_9EUKA</name>
<comment type="similarity">
    <text evidence="2">Belongs to the CLUAP1 family.</text>
</comment>
<keyword evidence="6" id="KW-0966">Cell projection</keyword>
<feature type="region of interest" description="Disordered" evidence="8">
    <location>
        <begin position="266"/>
        <end position="372"/>
    </location>
</feature>
<keyword evidence="4 7" id="KW-0175">Coiled coil</keyword>
<accession>A0ABQ9Y159</accession>
<proteinExistence type="inferred from homology"/>
<evidence type="ECO:0000256" key="3">
    <source>
        <dbReference type="ARBA" id="ARBA00022794"/>
    </source>
</evidence>
<protein>
    <submittedName>
        <fullName evidence="9">Clusterin-associated protein</fullName>
    </submittedName>
</protein>
<dbReference type="EMBL" id="JARBJD010000046">
    <property type="protein sequence ID" value="KAK2957481.1"/>
    <property type="molecule type" value="Genomic_DNA"/>
</dbReference>
<dbReference type="PANTHER" id="PTHR21547">
    <property type="entry name" value="CLUSTERIN ASSOCIATED PROTEIN 1"/>
    <property type="match status" value="1"/>
</dbReference>
<sequence length="372" mass="43124">MKQLGYPNLISYASFRQPNFELVSHSLYWLIKRADPNFMYPYEIDTDNDRVALTKAMANHATTHLHIKINPKTVYQADQASVHELFKISKILGEASRLKPGTAMSSMDIPPPSETKETRTLASEITQDGAKLSEFLLAEKELKGSRLSALSVPMEPELAEKLLEDKIQQNKDEAKRQKERLHELERDKASLTDRIVKKKEELERCKNRLQAWKAVKPAHLEEFDRVEQELRTLHQTYVAQYENLMYLEREMDAVYAKEREKYQSVERHLSKMQRKMVGPRGSYGDRNMSASDDLTDEEETNTSDEVSDHESSDFRGPRTNTNRRPFNDTETETGDDDDTDVGSTDDGDDSDDGTEEEYEETEDEEPEYRRRR</sequence>
<evidence type="ECO:0000256" key="7">
    <source>
        <dbReference type="SAM" id="Coils"/>
    </source>
</evidence>
<evidence type="ECO:0000256" key="5">
    <source>
        <dbReference type="ARBA" id="ARBA00023069"/>
    </source>
</evidence>
<comment type="caution">
    <text evidence="9">The sequence shown here is derived from an EMBL/GenBank/DDBJ whole genome shotgun (WGS) entry which is preliminary data.</text>
</comment>
<dbReference type="Proteomes" id="UP001281761">
    <property type="component" value="Unassembled WGS sequence"/>
</dbReference>
<dbReference type="InterPro" id="IPR019366">
    <property type="entry name" value="Clusterin-associated_protein-1"/>
</dbReference>
<keyword evidence="3" id="KW-0970">Cilium biogenesis/degradation</keyword>